<accession>A0A225WS01</accession>
<evidence type="ECO:0008006" key="4">
    <source>
        <dbReference type="Google" id="ProtNLM"/>
    </source>
</evidence>
<sequence length="99" mass="10684">MKIRIIVVALVALFVPIHAIPTQCAGTGPDNRLESSGFLTADWTQKACSASGGSIDPNKKGNQKCCNVSRAQQDDFNNSCNRQKAGNNYPEFIPTVQLC</sequence>
<reference evidence="3" key="1">
    <citation type="submission" date="2017-03" db="EMBL/GenBank/DDBJ databases">
        <title>Phytopthora megakarya and P. palmivora, two closely related causual agents of cacao black pod achieved similar genome size and gene model numbers by different mechanisms.</title>
        <authorList>
            <person name="Ali S."/>
            <person name="Shao J."/>
            <person name="Larry D.J."/>
            <person name="Kronmiller B."/>
            <person name="Shen D."/>
            <person name="Strem M.D."/>
            <person name="Melnick R.L."/>
            <person name="Guiltinan M.J."/>
            <person name="Tyler B.M."/>
            <person name="Meinhardt L.W."/>
            <person name="Bailey B.A."/>
        </authorList>
    </citation>
    <scope>NUCLEOTIDE SEQUENCE [LARGE SCALE GENOMIC DNA]</scope>
    <source>
        <strain evidence="3">zdho120</strain>
    </source>
</reference>
<keyword evidence="1" id="KW-0732">Signal</keyword>
<organism evidence="2 3">
    <name type="scientific">Phytophthora megakarya</name>
    <dbReference type="NCBI Taxonomy" id="4795"/>
    <lineage>
        <taxon>Eukaryota</taxon>
        <taxon>Sar</taxon>
        <taxon>Stramenopiles</taxon>
        <taxon>Oomycota</taxon>
        <taxon>Peronosporomycetes</taxon>
        <taxon>Peronosporales</taxon>
        <taxon>Peronosporaceae</taxon>
        <taxon>Phytophthora</taxon>
    </lineage>
</organism>
<feature type="signal peptide" evidence="1">
    <location>
        <begin position="1"/>
        <end position="19"/>
    </location>
</feature>
<keyword evidence="3" id="KW-1185">Reference proteome</keyword>
<protein>
    <recommendedName>
        <fullName evidence="4">Secreted protein</fullName>
    </recommendedName>
</protein>
<dbReference type="AlphaFoldDB" id="A0A225WS01"/>
<evidence type="ECO:0000256" key="1">
    <source>
        <dbReference type="SAM" id="SignalP"/>
    </source>
</evidence>
<feature type="chain" id="PRO_5012781983" description="Secreted protein" evidence="1">
    <location>
        <begin position="20"/>
        <end position="99"/>
    </location>
</feature>
<dbReference type="Proteomes" id="UP000198211">
    <property type="component" value="Unassembled WGS sequence"/>
</dbReference>
<name>A0A225WS01_9STRA</name>
<comment type="caution">
    <text evidence="2">The sequence shown here is derived from an EMBL/GenBank/DDBJ whole genome shotgun (WGS) entry which is preliminary data.</text>
</comment>
<gene>
    <name evidence="2" type="ORF">PHMEG_0005862</name>
</gene>
<proteinExistence type="predicted"/>
<dbReference type="OrthoDB" id="118307at2759"/>
<evidence type="ECO:0000313" key="2">
    <source>
        <dbReference type="EMBL" id="OWZ19819.1"/>
    </source>
</evidence>
<dbReference type="EMBL" id="NBNE01000396">
    <property type="protein sequence ID" value="OWZ19819.1"/>
    <property type="molecule type" value="Genomic_DNA"/>
</dbReference>
<evidence type="ECO:0000313" key="3">
    <source>
        <dbReference type="Proteomes" id="UP000198211"/>
    </source>
</evidence>